<accession>A0A364JKX4</accession>
<reference evidence="1 2" key="1">
    <citation type="journal article" date="2018" name="Front. Microbiol.">
        <title>Description and Comparative Genomics of Macrococcus caseolyticus subsp. hominis subsp. nov., Macrococcus goetzii sp. nov., Macrococcus epidermidis sp. nov., and Macrococcus bohemicus sp. nov., Novel Macrococci From Human Clinical Material With Virulence Potential and Suspected Uptake of Foreign DNA by Natural Transformation.</title>
        <authorList>
            <person name="Maslanova I."/>
            <person name="Wertheimer Z."/>
            <person name="Sedlacek I."/>
            <person name="Svec P."/>
            <person name="Indrakova A."/>
            <person name="Kovarovic V."/>
            <person name="Schumann P."/>
            <person name="Sproer C."/>
            <person name="Kralova S."/>
            <person name="Sedo O."/>
            <person name="Kristofova L."/>
            <person name="Vrbovska V."/>
            <person name="Fuzik T."/>
            <person name="Petras P."/>
            <person name="Zdrahal Z."/>
            <person name="Ruzickova V."/>
            <person name="Doskar J."/>
            <person name="Pantucek R."/>
        </authorList>
    </citation>
    <scope>NUCLEOTIDE SEQUENCE [LARGE SCALE GENOMIC DNA]</scope>
    <source>
        <strain evidence="1 2">CCM 4927</strain>
    </source>
</reference>
<dbReference type="EMBL" id="MJBI02000009">
    <property type="protein sequence ID" value="RAI79343.1"/>
    <property type="molecule type" value="Genomic_DNA"/>
</dbReference>
<comment type="caution">
    <text evidence="1">The sequence shown here is derived from an EMBL/GenBank/DDBJ whole genome shotgun (WGS) entry which is preliminary data.</text>
</comment>
<organism evidence="1 2">
    <name type="scientific">Macrococcoides goetzii</name>
    <dbReference type="NCBI Taxonomy" id="1891097"/>
    <lineage>
        <taxon>Bacteria</taxon>
        <taxon>Bacillati</taxon>
        <taxon>Bacillota</taxon>
        <taxon>Bacilli</taxon>
        <taxon>Bacillales</taxon>
        <taxon>Staphylococcaceae</taxon>
        <taxon>Macrococcoides</taxon>
    </lineage>
</organism>
<proteinExistence type="predicted"/>
<evidence type="ECO:0000313" key="1">
    <source>
        <dbReference type="EMBL" id="RAI79343.1"/>
    </source>
</evidence>
<evidence type="ECO:0000313" key="2">
    <source>
        <dbReference type="Proteomes" id="UP000229523"/>
    </source>
</evidence>
<dbReference type="Proteomes" id="UP000229523">
    <property type="component" value="Unassembled WGS sequence"/>
</dbReference>
<dbReference type="AlphaFoldDB" id="A0A364JKX4"/>
<name>A0A364JKX4_9STAP</name>
<keyword evidence="2" id="KW-1185">Reference proteome</keyword>
<gene>
    <name evidence="1" type="ORF">BFS35_012200</name>
</gene>
<protein>
    <submittedName>
        <fullName evidence="1">Uncharacterized protein</fullName>
    </submittedName>
</protein>
<sequence>MMTVKHVKTGNIYRVAMSNAKIINATNENDGQEMVFYGNEDLSMEFVREINEFCDGRFVVHEYYN</sequence>